<proteinExistence type="inferred from homology"/>
<sequence length="403" mass="45320">MPTTKSATAPAKLNWPLMKNNIAREDLNAVIDLLQQDDPILTQSKNVRAFEEEWSQWLGVKHSVFVNSGSSANLVTIAALKELHPEGGEVIVPAITWVSDIAAVLHCGFTPVFADIDPRTLSMDPDQILAKLTSRTRAVFLTHVLGYNALTRPLLNELEARGVPLIEDVCESHGATFEDQKLGSFGWASNFSFYYAHHLSTIEGGMVCTNDENLYEAIRMFRAHGMVREMSSDSRKRDFAEKFPDLNPDFIFAFPAYNVRSTEINAVIGRSQLRRLDDNNQRRTANFMLFLRNLDPTLYRTDFRTEGSSNYAFTLVLKEPDPALSDRVTTALRAAGVEFRRGTAGGGNQLRQPYLRRLLGDDAWKQCPKADHVHFYGFYIGNYPTLEADRILQLCDLLNGLGR</sequence>
<keyword evidence="4" id="KW-1185">Reference proteome</keyword>
<evidence type="ECO:0000256" key="1">
    <source>
        <dbReference type="ARBA" id="ARBA00037999"/>
    </source>
</evidence>
<dbReference type="PANTHER" id="PTHR30244:SF34">
    <property type="entry name" value="DTDP-4-AMINO-4,6-DIDEOXYGALACTOSE TRANSAMINASE"/>
    <property type="match status" value="1"/>
</dbReference>
<reference evidence="3 4" key="1">
    <citation type="submission" date="2019-05" db="EMBL/GenBank/DDBJ databases">
        <authorList>
            <consortium name="Science for Life Laboratories"/>
        </authorList>
    </citation>
    <scope>NUCLEOTIDE SEQUENCE [LARGE SCALE GENOMIC DNA]</scope>
    <source>
        <strain evidence="3">Soil9</strain>
    </source>
</reference>
<dbReference type="GO" id="GO:0008483">
    <property type="term" value="F:transaminase activity"/>
    <property type="evidence" value="ECO:0007669"/>
    <property type="project" value="UniProtKB-KW"/>
</dbReference>
<evidence type="ECO:0000256" key="2">
    <source>
        <dbReference type="RuleBase" id="RU004508"/>
    </source>
</evidence>
<organism evidence="3 4">
    <name type="scientific">Gemmata massiliana</name>
    <dbReference type="NCBI Taxonomy" id="1210884"/>
    <lineage>
        <taxon>Bacteria</taxon>
        <taxon>Pseudomonadati</taxon>
        <taxon>Planctomycetota</taxon>
        <taxon>Planctomycetia</taxon>
        <taxon>Gemmatales</taxon>
        <taxon>Gemmataceae</taxon>
        <taxon>Gemmata</taxon>
    </lineage>
</organism>
<dbReference type="InterPro" id="IPR015422">
    <property type="entry name" value="PyrdxlP-dep_Trfase_small"/>
</dbReference>
<protein>
    <recommendedName>
        <fullName evidence="5">CDP-4-keto-6-deoxy-D-glucose-3-dehydrase</fullName>
    </recommendedName>
</protein>
<dbReference type="KEGG" id="gms:SOIL9_33250"/>
<dbReference type="RefSeq" id="WP_197909552.1">
    <property type="nucleotide sequence ID" value="NZ_LR593886.1"/>
</dbReference>
<evidence type="ECO:0000313" key="3">
    <source>
        <dbReference type="EMBL" id="VTR94389.1"/>
    </source>
</evidence>
<dbReference type="PIRSF" id="PIRSF000390">
    <property type="entry name" value="PLP_StrS"/>
    <property type="match status" value="1"/>
</dbReference>
<dbReference type="InterPro" id="IPR015424">
    <property type="entry name" value="PyrdxlP-dep_Trfase"/>
</dbReference>
<dbReference type="InterPro" id="IPR000653">
    <property type="entry name" value="DegT/StrS_aminotransferase"/>
</dbReference>
<evidence type="ECO:0008006" key="5">
    <source>
        <dbReference type="Google" id="ProtNLM"/>
    </source>
</evidence>
<comment type="similarity">
    <text evidence="1 2">Belongs to the DegT/DnrJ/EryC1 family.</text>
</comment>
<dbReference type="GO" id="GO:0000271">
    <property type="term" value="P:polysaccharide biosynthetic process"/>
    <property type="evidence" value="ECO:0007669"/>
    <property type="project" value="TreeGrafter"/>
</dbReference>
<dbReference type="InterPro" id="IPR015421">
    <property type="entry name" value="PyrdxlP-dep_Trfase_major"/>
</dbReference>
<dbReference type="Gene3D" id="3.90.1150.10">
    <property type="entry name" value="Aspartate Aminotransferase, domain 1"/>
    <property type="match status" value="1"/>
</dbReference>
<keyword evidence="2" id="KW-0663">Pyridoxal phosphate</keyword>
<dbReference type="Gene3D" id="3.40.640.10">
    <property type="entry name" value="Type I PLP-dependent aspartate aminotransferase-like (Major domain)"/>
    <property type="match status" value="1"/>
</dbReference>
<accession>A0A6P2CZT1</accession>
<dbReference type="GO" id="GO:0030170">
    <property type="term" value="F:pyridoxal phosphate binding"/>
    <property type="evidence" value="ECO:0007669"/>
    <property type="project" value="TreeGrafter"/>
</dbReference>
<name>A0A6P2CZT1_9BACT</name>
<gene>
    <name evidence="3" type="ORF">SOIL9_33250</name>
</gene>
<keyword evidence="3" id="KW-0032">Aminotransferase</keyword>
<dbReference type="AlphaFoldDB" id="A0A6P2CZT1"/>
<evidence type="ECO:0000313" key="4">
    <source>
        <dbReference type="Proteomes" id="UP000464178"/>
    </source>
</evidence>
<dbReference type="SUPFAM" id="SSF53383">
    <property type="entry name" value="PLP-dependent transferases"/>
    <property type="match status" value="1"/>
</dbReference>
<dbReference type="Pfam" id="PF01041">
    <property type="entry name" value="DegT_DnrJ_EryC1"/>
    <property type="match status" value="1"/>
</dbReference>
<dbReference type="EMBL" id="LR593886">
    <property type="protein sequence ID" value="VTR94389.1"/>
    <property type="molecule type" value="Genomic_DNA"/>
</dbReference>
<dbReference type="Proteomes" id="UP000464178">
    <property type="component" value="Chromosome"/>
</dbReference>
<dbReference type="PANTHER" id="PTHR30244">
    <property type="entry name" value="TRANSAMINASE"/>
    <property type="match status" value="1"/>
</dbReference>
<keyword evidence="3" id="KW-0808">Transferase</keyword>